<comment type="caution">
    <text evidence="10">The sequence shown here is derived from an EMBL/GenBank/DDBJ whole genome shotgun (WGS) entry which is preliminary data.</text>
</comment>
<protein>
    <recommendedName>
        <fullName evidence="3 6">DNA polymerase alpha subunit B</fullName>
    </recommendedName>
</protein>
<dbReference type="EMBL" id="MU150256">
    <property type="protein sequence ID" value="KAF9464138.1"/>
    <property type="molecule type" value="Genomic_DNA"/>
</dbReference>
<dbReference type="GO" id="GO:0006270">
    <property type="term" value="P:DNA replication initiation"/>
    <property type="evidence" value="ECO:0007669"/>
    <property type="project" value="TreeGrafter"/>
</dbReference>
<evidence type="ECO:0000259" key="9">
    <source>
        <dbReference type="Pfam" id="PF22062"/>
    </source>
</evidence>
<dbReference type="AlphaFoldDB" id="A0A9P6CKV2"/>
<evidence type="ECO:0000256" key="1">
    <source>
        <dbReference type="ARBA" id="ARBA00004123"/>
    </source>
</evidence>
<dbReference type="PIRSF" id="PIRSF018300">
    <property type="entry name" value="DNA_pol_alph_2"/>
    <property type="match status" value="1"/>
</dbReference>
<organism evidence="10 11">
    <name type="scientific">Collybia nuda</name>
    <dbReference type="NCBI Taxonomy" id="64659"/>
    <lineage>
        <taxon>Eukaryota</taxon>
        <taxon>Fungi</taxon>
        <taxon>Dikarya</taxon>
        <taxon>Basidiomycota</taxon>
        <taxon>Agaricomycotina</taxon>
        <taxon>Agaricomycetes</taxon>
        <taxon>Agaricomycetidae</taxon>
        <taxon>Agaricales</taxon>
        <taxon>Tricholomatineae</taxon>
        <taxon>Clitocybaceae</taxon>
        <taxon>Collybia</taxon>
    </lineage>
</organism>
<proteinExistence type="inferred from homology"/>
<dbReference type="InterPro" id="IPR054300">
    <property type="entry name" value="OB_DPOA2"/>
</dbReference>
<evidence type="ECO:0000256" key="2">
    <source>
        <dbReference type="ARBA" id="ARBA00007299"/>
    </source>
</evidence>
<dbReference type="Pfam" id="PF22062">
    <property type="entry name" value="OB_DPOA2"/>
    <property type="match status" value="1"/>
</dbReference>
<dbReference type="Proteomes" id="UP000807353">
    <property type="component" value="Unassembled WGS sequence"/>
</dbReference>
<feature type="domain" description="DNA polymerase alpha/delta/epsilon subunit B" evidence="8">
    <location>
        <begin position="310"/>
        <end position="542"/>
    </location>
</feature>
<comment type="subcellular location">
    <subcellularLocation>
        <location evidence="1 6">Nucleus</location>
    </subcellularLocation>
</comment>
<reference evidence="10" key="1">
    <citation type="submission" date="2020-11" db="EMBL/GenBank/DDBJ databases">
        <authorList>
            <consortium name="DOE Joint Genome Institute"/>
            <person name="Ahrendt S."/>
            <person name="Riley R."/>
            <person name="Andreopoulos W."/>
            <person name="Labutti K."/>
            <person name="Pangilinan J."/>
            <person name="Ruiz-Duenas F.J."/>
            <person name="Barrasa J.M."/>
            <person name="Sanchez-Garcia M."/>
            <person name="Camarero S."/>
            <person name="Miyauchi S."/>
            <person name="Serrano A."/>
            <person name="Linde D."/>
            <person name="Babiker R."/>
            <person name="Drula E."/>
            <person name="Ayuso-Fernandez I."/>
            <person name="Pacheco R."/>
            <person name="Padilla G."/>
            <person name="Ferreira P."/>
            <person name="Barriuso J."/>
            <person name="Kellner H."/>
            <person name="Castanera R."/>
            <person name="Alfaro M."/>
            <person name="Ramirez L."/>
            <person name="Pisabarro A.G."/>
            <person name="Kuo A."/>
            <person name="Tritt A."/>
            <person name="Lipzen A."/>
            <person name="He G."/>
            <person name="Yan M."/>
            <person name="Ng V."/>
            <person name="Cullen D."/>
            <person name="Martin F."/>
            <person name="Rosso M.-N."/>
            <person name="Henrissat B."/>
            <person name="Hibbett D."/>
            <person name="Martinez A.T."/>
            <person name="Grigoriev I.V."/>
        </authorList>
    </citation>
    <scope>NUCLEOTIDE SEQUENCE</scope>
    <source>
        <strain evidence="10">CBS 247.69</strain>
    </source>
</reference>
<gene>
    <name evidence="10" type="ORF">BDZ94DRAFT_1162734</name>
</gene>
<keyword evidence="5 6" id="KW-0539">Nucleus</keyword>
<feature type="domain" description="DNA polymerase alpha subunit B OB" evidence="9">
    <location>
        <begin position="165"/>
        <end position="282"/>
    </location>
</feature>
<dbReference type="PANTHER" id="PTHR23061">
    <property type="entry name" value="DNA POLYMERASE 2 ALPHA 70 KDA SUBUNIT"/>
    <property type="match status" value="1"/>
</dbReference>
<evidence type="ECO:0000259" key="8">
    <source>
        <dbReference type="Pfam" id="PF04042"/>
    </source>
</evidence>
<evidence type="ECO:0000256" key="5">
    <source>
        <dbReference type="ARBA" id="ARBA00023242"/>
    </source>
</evidence>
<dbReference type="Gene3D" id="3.60.21.60">
    <property type="match status" value="1"/>
</dbReference>
<dbReference type="PANTHER" id="PTHR23061:SF12">
    <property type="entry name" value="DNA POLYMERASE ALPHA SUBUNIT B"/>
    <property type="match status" value="1"/>
</dbReference>
<keyword evidence="11" id="KW-1185">Reference proteome</keyword>
<dbReference type="GO" id="GO:0005658">
    <property type="term" value="C:alpha DNA polymerase:primase complex"/>
    <property type="evidence" value="ECO:0007669"/>
    <property type="project" value="TreeGrafter"/>
</dbReference>
<evidence type="ECO:0000256" key="7">
    <source>
        <dbReference type="SAM" id="MobiDB-lite"/>
    </source>
</evidence>
<evidence type="ECO:0000256" key="6">
    <source>
        <dbReference type="PIRNR" id="PIRNR018300"/>
    </source>
</evidence>
<dbReference type="InterPro" id="IPR007185">
    <property type="entry name" value="DNA_pol_a/d/e_bsu"/>
</dbReference>
<dbReference type="GO" id="GO:0003677">
    <property type="term" value="F:DNA binding"/>
    <property type="evidence" value="ECO:0007669"/>
    <property type="project" value="InterPro"/>
</dbReference>
<dbReference type="Pfam" id="PF04042">
    <property type="entry name" value="DNA_pol_E_B"/>
    <property type="match status" value="1"/>
</dbReference>
<comment type="similarity">
    <text evidence="2 6">Belongs to the DNA polymerase alpha subunit B family.</text>
</comment>
<sequence length="592" mass="64839">MAANLKEKVSAIFGSSVVEDEKLLEECVSICQIYNLDPQDLLWKWEALNFRTSNTLSEISPFTMDSIGALKETLRRNLAKEAAKKPQRINPMGQKAAINLTRTRAPVQAAKIKNMDMSSARSVQVKPEESVAGPSKVSFKGPKMDASSRKDRAYRYMYEKISERSEALDDRIDEFGELIREYYSIPELGDPSSSTDETTVVGRITHDSDTITSGAKLTDATITLESSRMYGSGSRIALRFDSALKIRGGPQGAEGLGFFPGAIAALKGKNGGGGWFLVTEILVIPPLKSSPSPSLGLSKAHTESGGFSMCIVSGPYTPDADLSYKPWRMLLNRIKTAKPAVILLIGPFVDVTHPKIKNGDIESTPTQLFRSQIIDPLRAVLDSCPGTIAAVVPSVRDIISRQAVYPQAELEPDLAGTDSRIRMLPNPARFSLNDITFAINTVDVLFHLRKDEYVKRGVEINPIPPFSPDDVGTDSMANLCRHLLQQRSFYPIFPVPLDVTHEVNLDLSHSLPGLRLGAGSESSGDDYAPDVLVLPSRFKHFSKVGSIRVHATTAINPSFLTKGTYVMLNAIGKEMVDGTKDRIQAQIMKLEI</sequence>
<keyword evidence="4 6" id="KW-0235">DNA replication</keyword>
<feature type="region of interest" description="Disordered" evidence="7">
    <location>
        <begin position="118"/>
        <end position="144"/>
    </location>
</feature>
<comment type="function">
    <text evidence="6">Accessory subunit of the DNA polymerase alpha complex (also known as the alpha DNA polymerase-primase complex) which plays an essential role in the initiation of DNA synthesis.</text>
</comment>
<evidence type="ECO:0000313" key="10">
    <source>
        <dbReference type="EMBL" id="KAF9464138.1"/>
    </source>
</evidence>
<evidence type="ECO:0000313" key="11">
    <source>
        <dbReference type="Proteomes" id="UP000807353"/>
    </source>
</evidence>
<accession>A0A9P6CKV2</accession>
<dbReference type="OrthoDB" id="336885at2759"/>
<evidence type="ECO:0000256" key="3">
    <source>
        <dbReference type="ARBA" id="ARBA00018596"/>
    </source>
</evidence>
<evidence type="ECO:0000256" key="4">
    <source>
        <dbReference type="ARBA" id="ARBA00022705"/>
    </source>
</evidence>
<name>A0A9P6CKV2_9AGAR</name>
<dbReference type="InterPro" id="IPR016722">
    <property type="entry name" value="DNA_pol_alpha_bsu"/>
</dbReference>